<dbReference type="Proteomes" id="UP001233999">
    <property type="component" value="Unassembled WGS sequence"/>
</dbReference>
<accession>A0AAD8EB08</accession>
<dbReference type="EMBL" id="JASPKZ010007648">
    <property type="protein sequence ID" value="KAJ9583182.1"/>
    <property type="molecule type" value="Genomic_DNA"/>
</dbReference>
<dbReference type="GO" id="GO:0003341">
    <property type="term" value="P:cilium movement"/>
    <property type="evidence" value="ECO:0007669"/>
    <property type="project" value="InterPro"/>
</dbReference>
<evidence type="ECO:0000313" key="4">
    <source>
        <dbReference type="Proteomes" id="UP001233999"/>
    </source>
</evidence>
<protein>
    <recommendedName>
        <fullName evidence="5">Coiled-coil domain-containing protein 151</fullName>
    </recommendedName>
</protein>
<evidence type="ECO:0000256" key="2">
    <source>
        <dbReference type="SAM" id="MobiDB-lite"/>
    </source>
</evidence>
<evidence type="ECO:0000313" key="3">
    <source>
        <dbReference type="EMBL" id="KAJ9583182.1"/>
    </source>
</evidence>
<gene>
    <name evidence="3" type="ORF">L9F63_022482</name>
</gene>
<feature type="compositionally biased region" description="Polar residues" evidence="2">
    <location>
        <begin position="290"/>
        <end position="302"/>
    </location>
</feature>
<dbReference type="AlphaFoldDB" id="A0AAD8EB08"/>
<feature type="coiled-coil region" evidence="1">
    <location>
        <begin position="381"/>
        <end position="418"/>
    </location>
</feature>
<proteinExistence type="predicted"/>
<evidence type="ECO:0000256" key="1">
    <source>
        <dbReference type="SAM" id="Coils"/>
    </source>
</evidence>
<dbReference type="GO" id="GO:0097542">
    <property type="term" value="C:ciliary tip"/>
    <property type="evidence" value="ECO:0007669"/>
    <property type="project" value="TreeGrafter"/>
</dbReference>
<dbReference type="InterPro" id="IPR033192">
    <property type="entry name" value="ODAD3"/>
</dbReference>
<name>A0AAD8EB08_DIPPU</name>
<organism evidence="3 4">
    <name type="scientific">Diploptera punctata</name>
    <name type="common">Pacific beetle cockroach</name>
    <dbReference type="NCBI Taxonomy" id="6984"/>
    <lineage>
        <taxon>Eukaryota</taxon>
        <taxon>Metazoa</taxon>
        <taxon>Ecdysozoa</taxon>
        <taxon>Arthropoda</taxon>
        <taxon>Hexapoda</taxon>
        <taxon>Insecta</taxon>
        <taxon>Pterygota</taxon>
        <taxon>Neoptera</taxon>
        <taxon>Polyneoptera</taxon>
        <taxon>Dictyoptera</taxon>
        <taxon>Blattodea</taxon>
        <taxon>Blaberoidea</taxon>
        <taxon>Blaberidae</taxon>
        <taxon>Diplopterinae</taxon>
        <taxon>Diploptera</taxon>
    </lineage>
</organism>
<dbReference type="GO" id="GO:0036064">
    <property type="term" value="C:ciliary basal body"/>
    <property type="evidence" value="ECO:0007669"/>
    <property type="project" value="TreeGrafter"/>
</dbReference>
<reference evidence="3" key="1">
    <citation type="journal article" date="2023" name="IScience">
        <title>Live-bearing cockroach genome reveals convergent evolutionary mechanisms linked to viviparity in insects and beyond.</title>
        <authorList>
            <person name="Fouks B."/>
            <person name="Harrison M.C."/>
            <person name="Mikhailova A.A."/>
            <person name="Marchal E."/>
            <person name="English S."/>
            <person name="Carruthers M."/>
            <person name="Jennings E.C."/>
            <person name="Chiamaka E.L."/>
            <person name="Frigard R.A."/>
            <person name="Pippel M."/>
            <person name="Attardo G.M."/>
            <person name="Benoit J.B."/>
            <person name="Bornberg-Bauer E."/>
            <person name="Tobe S.S."/>
        </authorList>
    </citation>
    <scope>NUCLEOTIDE SEQUENCE</scope>
    <source>
        <strain evidence="3">Stay&amp;Tobe</strain>
    </source>
</reference>
<feature type="coiled-coil region" evidence="1">
    <location>
        <begin position="165"/>
        <end position="227"/>
    </location>
</feature>
<dbReference type="GO" id="GO:0035253">
    <property type="term" value="C:ciliary rootlet"/>
    <property type="evidence" value="ECO:0007669"/>
    <property type="project" value="TreeGrafter"/>
</dbReference>
<feature type="region of interest" description="Disordered" evidence="2">
    <location>
        <begin position="290"/>
        <end position="309"/>
    </location>
</feature>
<sequence length="544" mass="62904">MVTQTKQDGGTASFVYINKMSQNIDKNLEDINKQILEIKKKIQLSEGQRKAHFEEWDGEKKKNNDKIKQFKKEIKDLHLQLATCGQNVQTVLRASAKYPKEIGGLRKKSGEEIVKQLDCKATDLNKRLDLLRHESLKCQNKMKLLAEEYHTLLHRNRVRSEHPEIRSLENQIHRVDMNLMEAQHVRKKYRIIRNSLLNDSVHFESTLLKIEEAIKKQETEVNQLKEVYSEAVGLRDVTRGTLTRQELNAVNAAKSREKELQDLRFRVDERRIELERLERHIFPAGRSLVHQDSTSSLEQTESAADDTTTKTTDFLEETFNKLKAATGQTDSEEVLKRFLSQKDTLSRLTYLRNITEEEKKDLLKRKDYMLAELEAFKFAEVKDTEQNMDESDRVKQEINKEIEKKEKTDESIEKIMEELYIIRDVLHSFCIKLEDASGIMAPPACRELNNISDILSTLENQATNIIDRIGQGDDFDKKVVATNKTAMEDGKQTAGVLAVSETDDEDEVPSRGFLKRQAQVIVDAKSRRKQFPMTARGKKTLTIK</sequence>
<keyword evidence="4" id="KW-1185">Reference proteome</keyword>
<feature type="coiled-coil region" evidence="1">
    <location>
        <begin position="21"/>
        <end position="80"/>
    </location>
</feature>
<reference evidence="3" key="2">
    <citation type="submission" date="2023-05" db="EMBL/GenBank/DDBJ databases">
        <authorList>
            <person name="Fouks B."/>
        </authorList>
    </citation>
    <scope>NUCLEOTIDE SEQUENCE</scope>
    <source>
        <strain evidence="3">Stay&amp;Tobe</strain>
        <tissue evidence="3">Testes</tissue>
    </source>
</reference>
<evidence type="ECO:0008006" key="5">
    <source>
        <dbReference type="Google" id="ProtNLM"/>
    </source>
</evidence>
<dbReference type="PANTHER" id="PTHR46518">
    <property type="entry name" value="COILED-COIL DOMAIN-CONTAINING PROTEIN 151"/>
    <property type="match status" value="1"/>
</dbReference>
<comment type="caution">
    <text evidence="3">The sequence shown here is derived from an EMBL/GenBank/DDBJ whole genome shotgun (WGS) entry which is preliminary data.</text>
</comment>
<dbReference type="PANTHER" id="PTHR46518:SF1">
    <property type="entry name" value="OUTER DYNEIN ARM-DOCKING COMPLEX SUBUNIT 3"/>
    <property type="match status" value="1"/>
</dbReference>
<keyword evidence="1" id="KW-0175">Coiled coil</keyword>
<dbReference type="GO" id="GO:0036158">
    <property type="term" value="P:outer dynein arm assembly"/>
    <property type="evidence" value="ECO:0007669"/>
    <property type="project" value="InterPro"/>
</dbReference>